<feature type="transmembrane region" description="Helical" evidence="1">
    <location>
        <begin position="36"/>
        <end position="57"/>
    </location>
</feature>
<dbReference type="RefSeq" id="WP_377179274.1">
    <property type="nucleotide sequence ID" value="NZ_JBHUOG010000001.1"/>
</dbReference>
<organism evidence="2 3">
    <name type="scientific">Promicromonospora vindobonensis</name>
    <dbReference type="NCBI Taxonomy" id="195748"/>
    <lineage>
        <taxon>Bacteria</taxon>
        <taxon>Bacillati</taxon>
        <taxon>Actinomycetota</taxon>
        <taxon>Actinomycetes</taxon>
        <taxon>Micrococcales</taxon>
        <taxon>Promicromonosporaceae</taxon>
        <taxon>Promicromonospora</taxon>
    </lineage>
</organism>
<evidence type="ECO:0000256" key="1">
    <source>
        <dbReference type="SAM" id="Phobius"/>
    </source>
</evidence>
<proteinExistence type="predicted"/>
<keyword evidence="3" id="KW-1185">Reference proteome</keyword>
<reference evidence="3" key="1">
    <citation type="journal article" date="2019" name="Int. J. Syst. Evol. Microbiol.">
        <title>The Global Catalogue of Microorganisms (GCM) 10K type strain sequencing project: providing services to taxonomists for standard genome sequencing and annotation.</title>
        <authorList>
            <consortium name="The Broad Institute Genomics Platform"/>
            <consortium name="The Broad Institute Genome Sequencing Center for Infectious Disease"/>
            <person name="Wu L."/>
            <person name="Ma J."/>
        </authorList>
    </citation>
    <scope>NUCLEOTIDE SEQUENCE [LARGE SCALE GENOMIC DNA]</scope>
    <source>
        <strain evidence="3">CCM 7044</strain>
    </source>
</reference>
<name>A0ABW5VL73_9MICO</name>
<sequence length="258" mass="28947">MTDRGGWARGGLVVVALGLASNLALTFVPDIVPDSAAQVIVYCMTAVIVVVAPLWVYRELVESSRRREVERRRMRGIEAVGGDYSREGDTYEVWGAAKRRVLCMGFGLTGISADEDRIVEAVGRGVRVDFVMVDPHWLREQPQVTDLVGAYYDEQVFLARVEKAHVTLRSLAKRLDGTKPEGSVHVHTYRSWTQHSATIADPWSPDPSGYLEFHVYRRHAAWIRLRVSGFDGPPGDQPYVSHIVREVDRLLGYQLETA</sequence>
<evidence type="ECO:0000313" key="2">
    <source>
        <dbReference type="EMBL" id="MFD2792030.1"/>
    </source>
</evidence>
<comment type="caution">
    <text evidence="2">The sequence shown here is derived from an EMBL/GenBank/DDBJ whole genome shotgun (WGS) entry which is preliminary data.</text>
</comment>
<accession>A0ABW5VL73</accession>
<dbReference type="EMBL" id="JBHUOG010000001">
    <property type="protein sequence ID" value="MFD2792030.1"/>
    <property type="molecule type" value="Genomic_DNA"/>
</dbReference>
<gene>
    <name evidence="2" type="ORF">ACFS27_00570</name>
</gene>
<protein>
    <submittedName>
        <fullName evidence="2">Uncharacterized protein</fullName>
    </submittedName>
</protein>
<keyword evidence="1" id="KW-0812">Transmembrane</keyword>
<keyword evidence="1" id="KW-1133">Transmembrane helix</keyword>
<dbReference type="Proteomes" id="UP001597479">
    <property type="component" value="Unassembled WGS sequence"/>
</dbReference>
<evidence type="ECO:0000313" key="3">
    <source>
        <dbReference type="Proteomes" id="UP001597479"/>
    </source>
</evidence>
<keyword evidence="1" id="KW-0472">Membrane</keyword>